<name>A0AAW2V834_SESRA</name>
<dbReference type="EMBL" id="JACGWJ010000004">
    <property type="protein sequence ID" value="KAL0423761.1"/>
    <property type="molecule type" value="Genomic_DNA"/>
</dbReference>
<gene>
    <name evidence="1" type="ORF">Sradi_0910900</name>
</gene>
<accession>A0AAW2V834</accession>
<reference evidence="1" key="2">
    <citation type="journal article" date="2024" name="Plant">
        <title>Genomic evolution and insights into agronomic trait innovations of Sesamum species.</title>
        <authorList>
            <person name="Miao H."/>
            <person name="Wang L."/>
            <person name="Qu L."/>
            <person name="Liu H."/>
            <person name="Sun Y."/>
            <person name="Le M."/>
            <person name="Wang Q."/>
            <person name="Wei S."/>
            <person name="Zheng Y."/>
            <person name="Lin W."/>
            <person name="Duan Y."/>
            <person name="Cao H."/>
            <person name="Xiong S."/>
            <person name="Wang X."/>
            <person name="Wei L."/>
            <person name="Li C."/>
            <person name="Ma Q."/>
            <person name="Ju M."/>
            <person name="Zhao R."/>
            <person name="Li G."/>
            <person name="Mu C."/>
            <person name="Tian Q."/>
            <person name="Mei H."/>
            <person name="Zhang T."/>
            <person name="Gao T."/>
            <person name="Zhang H."/>
        </authorList>
    </citation>
    <scope>NUCLEOTIDE SEQUENCE</scope>
    <source>
        <strain evidence="1">G02</strain>
    </source>
</reference>
<sequence>MRSLNGCWTSPYASAIGSIQYVVQCTKPDLAVSFRATSQYQACAREAHWNAVKTIIKYLKMTKDMSLIYGGGELIMEAYSDATMADSTIEFEYIAASEAAKEAVWMKNYIQKLGVVPSITEPVVIFFDNNGVIAQTKELISHHRSKHNS</sequence>
<dbReference type="CDD" id="cd09272">
    <property type="entry name" value="RNase_HI_RT_Ty1"/>
    <property type="match status" value="1"/>
</dbReference>
<protein>
    <submittedName>
        <fullName evidence="1">Retrovirus-related Pol polyprotein from transposon TNT 1-94</fullName>
    </submittedName>
</protein>
<dbReference type="PANTHER" id="PTHR11439">
    <property type="entry name" value="GAG-POL-RELATED RETROTRANSPOSON"/>
    <property type="match status" value="1"/>
</dbReference>
<dbReference type="PANTHER" id="PTHR11439:SF496">
    <property type="entry name" value="RNA-DIRECTED DNA POLYMERASE"/>
    <property type="match status" value="1"/>
</dbReference>
<comment type="caution">
    <text evidence="1">The sequence shown here is derived from an EMBL/GenBank/DDBJ whole genome shotgun (WGS) entry which is preliminary data.</text>
</comment>
<proteinExistence type="predicted"/>
<dbReference type="AlphaFoldDB" id="A0AAW2V834"/>
<organism evidence="1">
    <name type="scientific">Sesamum radiatum</name>
    <name type="common">Black benniseed</name>
    <dbReference type="NCBI Taxonomy" id="300843"/>
    <lineage>
        <taxon>Eukaryota</taxon>
        <taxon>Viridiplantae</taxon>
        <taxon>Streptophyta</taxon>
        <taxon>Embryophyta</taxon>
        <taxon>Tracheophyta</taxon>
        <taxon>Spermatophyta</taxon>
        <taxon>Magnoliopsida</taxon>
        <taxon>eudicotyledons</taxon>
        <taxon>Gunneridae</taxon>
        <taxon>Pentapetalae</taxon>
        <taxon>asterids</taxon>
        <taxon>lamiids</taxon>
        <taxon>Lamiales</taxon>
        <taxon>Pedaliaceae</taxon>
        <taxon>Sesamum</taxon>
    </lineage>
</organism>
<evidence type="ECO:0000313" key="1">
    <source>
        <dbReference type="EMBL" id="KAL0423761.1"/>
    </source>
</evidence>
<reference evidence="1" key="1">
    <citation type="submission" date="2020-06" db="EMBL/GenBank/DDBJ databases">
        <authorList>
            <person name="Li T."/>
            <person name="Hu X."/>
            <person name="Zhang T."/>
            <person name="Song X."/>
            <person name="Zhang H."/>
            <person name="Dai N."/>
            <person name="Sheng W."/>
            <person name="Hou X."/>
            <person name="Wei L."/>
        </authorList>
    </citation>
    <scope>NUCLEOTIDE SEQUENCE</scope>
    <source>
        <strain evidence="1">G02</strain>
        <tissue evidence="1">Leaf</tissue>
    </source>
</reference>